<feature type="transmembrane region" description="Helical" evidence="7">
    <location>
        <begin position="423"/>
        <end position="444"/>
    </location>
</feature>
<dbReference type="PANTHER" id="PTHR30250:SF10">
    <property type="entry name" value="LIPOPOLYSACCHARIDE BIOSYNTHESIS PROTEIN WZXC"/>
    <property type="match status" value="1"/>
</dbReference>
<protein>
    <submittedName>
        <fullName evidence="8">Lipopolysaccharide biosynthesis protein</fullName>
    </submittedName>
</protein>
<accession>A0A9X2HSE8</accession>
<sequence>MTESTAESTNQPRESLRQQVRSAVIWRSGTQILGQVIAWASTFLVIRWLDPADYGLFAMTQVVLVLLNMLNGYGLASAIIQQPDVQPRAIRQLFGMLLLLNFGLGAAQFLMAPLAAAYYRQPEVADLLRVQSLLYIATPFIALPYALLARAMDFRKQAQVNLISATAGALAALAGAYAGMGVWTLVLAPLVLFATRAVGMTWAARSLMWPSFDFRGAGAMARFGGLMAAGQLFWFVQSQADVFIAGRLFDPHTLGIYTTSLFLTQILVQKFIPALNEVAFSAYSRMQDDAAGAATAFAKSVRLIMVAAMPFYLGLAATAEPLVLVALGEKWAQAAPVVHLLALAMPFMTLQILFAPATDARGRPGIGAQNSAIGALLLPIAFLIGVHWGVTGMAIAWIAAWPVYLAVTAWRSLPVIGLSVRDWLAAIAPPVTAAVAMALLVALLDRSLPRMGHLEHLLLITAAGAAIYGAWLWLFARETVLDAIRMVRR</sequence>
<dbReference type="InterPro" id="IPR050833">
    <property type="entry name" value="Poly_Biosynth_Transport"/>
</dbReference>
<keyword evidence="6 7" id="KW-0472">Membrane</keyword>
<evidence type="ECO:0000256" key="7">
    <source>
        <dbReference type="SAM" id="Phobius"/>
    </source>
</evidence>
<feature type="transmembrane region" description="Helical" evidence="7">
    <location>
        <begin position="216"/>
        <end position="236"/>
    </location>
</feature>
<evidence type="ECO:0000256" key="4">
    <source>
        <dbReference type="ARBA" id="ARBA00022692"/>
    </source>
</evidence>
<dbReference type="PANTHER" id="PTHR30250">
    <property type="entry name" value="PST FAMILY PREDICTED COLANIC ACID TRANSPORTER"/>
    <property type="match status" value="1"/>
</dbReference>
<comment type="caution">
    <text evidence="8">The sequence shown here is derived from an EMBL/GenBank/DDBJ whole genome shotgun (WGS) entry which is preliminary data.</text>
</comment>
<evidence type="ECO:0000313" key="8">
    <source>
        <dbReference type="EMBL" id="MCP3732648.1"/>
    </source>
</evidence>
<dbReference type="RefSeq" id="WP_254296254.1">
    <property type="nucleotide sequence ID" value="NZ_JAMLDX010000021.1"/>
</dbReference>
<feature type="transmembrane region" description="Helical" evidence="7">
    <location>
        <begin position="296"/>
        <end position="317"/>
    </location>
</feature>
<keyword evidence="3" id="KW-1003">Cell membrane</keyword>
<comment type="subcellular location">
    <subcellularLocation>
        <location evidence="1">Cell membrane</location>
        <topology evidence="1">Multi-pass membrane protein</topology>
    </subcellularLocation>
</comment>
<feature type="transmembrane region" description="Helical" evidence="7">
    <location>
        <begin position="24"/>
        <end position="48"/>
    </location>
</feature>
<dbReference type="AlphaFoldDB" id="A0A9X2HSE8"/>
<feature type="transmembrane region" description="Helical" evidence="7">
    <location>
        <begin position="54"/>
        <end position="76"/>
    </location>
</feature>
<organism evidence="8 9">
    <name type="scientific">Sphingomonas tagetis</name>
    <dbReference type="NCBI Taxonomy" id="2949092"/>
    <lineage>
        <taxon>Bacteria</taxon>
        <taxon>Pseudomonadati</taxon>
        <taxon>Pseudomonadota</taxon>
        <taxon>Alphaproteobacteria</taxon>
        <taxon>Sphingomonadales</taxon>
        <taxon>Sphingomonadaceae</taxon>
        <taxon>Sphingomonas</taxon>
    </lineage>
</organism>
<comment type="similarity">
    <text evidence="2">Belongs to the polysaccharide synthase family.</text>
</comment>
<evidence type="ECO:0000256" key="2">
    <source>
        <dbReference type="ARBA" id="ARBA00007430"/>
    </source>
</evidence>
<dbReference type="Pfam" id="PF13440">
    <property type="entry name" value="Polysacc_synt_3"/>
    <property type="match status" value="1"/>
</dbReference>
<gene>
    <name evidence="8" type="ORF">M9978_19670</name>
</gene>
<dbReference type="GO" id="GO:0005886">
    <property type="term" value="C:plasma membrane"/>
    <property type="evidence" value="ECO:0007669"/>
    <property type="project" value="UniProtKB-SubCell"/>
</dbReference>
<feature type="transmembrane region" description="Helical" evidence="7">
    <location>
        <begin position="130"/>
        <end position="148"/>
    </location>
</feature>
<feature type="transmembrane region" description="Helical" evidence="7">
    <location>
        <begin position="376"/>
        <end position="403"/>
    </location>
</feature>
<feature type="transmembrane region" description="Helical" evidence="7">
    <location>
        <begin position="456"/>
        <end position="476"/>
    </location>
</feature>
<keyword evidence="9" id="KW-1185">Reference proteome</keyword>
<evidence type="ECO:0000313" key="9">
    <source>
        <dbReference type="Proteomes" id="UP001139451"/>
    </source>
</evidence>
<feature type="transmembrane region" description="Helical" evidence="7">
    <location>
        <begin position="337"/>
        <end position="355"/>
    </location>
</feature>
<dbReference type="EMBL" id="JAMLDX010000021">
    <property type="protein sequence ID" value="MCP3732648.1"/>
    <property type="molecule type" value="Genomic_DNA"/>
</dbReference>
<dbReference type="Proteomes" id="UP001139451">
    <property type="component" value="Unassembled WGS sequence"/>
</dbReference>
<feature type="transmembrane region" description="Helical" evidence="7">
    <location>
        <begin position="97"/>
        <end position="118"/>
    </location>
</feature>
<evidence type="ECO:0000256" key="1">
    <source>
        <dbReference type="ARBA" id="ARBA00004651"/>
    </source>
</evidence>
<evidence type="ECO:0000256" key="6">
    <source>
        <dbReference type="ARBA" id="ARBA00023136"/>
    </source>
</evidence>
<keyword evidence="5 7" id="KW-1133">Transmembrane helix</keyword>
<evidence type="ECO:0000256" key="5">
    <source>
        <dbReference type="ARBA" id="ARBA00022989"/>
    </source>
</evidence>
<evidence type="ECO:0000256" key="3">
    <source>
        <dbReference type="ARBA" id="ARBA00022475"/>
    </source>
</evidence>
<reference evidence="8" key="1">
    <citation type="submission" date="2022-05" db="EMBL/GenBank/DDBJ databases">
        <title>Sphingomonas sp. strain MG17 Genome sequencing and assembly.</title>
        <authorList>
            <person name="Kim I."/>
        </authorList>
    </citation>
    <scope>NUCLEOTIDE SEQUENCE</scope>
    <source>
        <strain evidence="8">MG17</strain>
    </source>
</reference>
<keyword evidence="4 7" id="KW-0812">Transmembrane</keyword>
<dbReference type="CDD" id="cd13127">
    <property type="entry name" value="MATE_tuaB_like"/>
    <property type="match status" value="1"/>
</dbReference>
<proteinExistence type="inferred from homology"/>
<name>A0A9X2HSE8_9SPHN</name>